<dbReference type="Proteomes" id="UP001224674">
    <property type="component" value="Chromosome"/>
</dbReference>
<feature type="transmembrane region" description="Helical" evidence="5">
    <location>
        <begin position="156"/>
        <end position="179"/>
    </location>
</feature>
<feature type="domain" description="ABC-2 type transporter transmembrane" evidence="6">
    <location>
        <begin position="54"/>
        <end position="357"/>
    </location>
</feature>
<feature type="transmembrane region" description="Helical" evidence="5">
    <location>
        <begin position="334"/>
        <end position="356"/>
    </location>
</feature>
<dbReference type="PANTHER" id="PTHR43471">
    <property type="entry name" value="ABC TRANSPORTER PERMEASE"/>
    <property type="match status" value="1"/>
</dbReference>
<feature type="transmembrane region" description="Helical" evidence="5">
    <location>
        <begin position="247"/>
        <end position="270"/>
    </location>
</feature>
<dbReference type="InterPro" id="IPR013525">
    <property type="entry name" value="ABC2_TM"/>
</dbReference>
<proteinExistence type="predicted"/>
<evidence type="ECO:0000256" key="2">
    <source>
        <dbReference type="ARBA" id="ARBA00022692"/>
    </source>
</evidence>
<organism evidence="7 8">
    <name type="scientific">Auritidibacter ignavus</name>
    <dbReference type="NCBI Taxonomy" id="678932"/>
    <lineage>
        <taxon>Bacteria</taxon>
        <taxon>Bacillati</taxon>
        <taxon>Actinomycetota</taxon>
        <taxon>Actinomycetes</taxon>
        <taxon>Micrococcales</taxon>
        <taxon>Micrococcaceae</taxon>
        <taxon>Auritidibacter</taxon>
    </lineage>
</organism>
<evidence type="ECO:0000256" key="3">
    <source>
        <dbReference type="ARBA" id="ARBA00022989"/>
    </source>
</evidence>
<dbReference type="PANTHER" id="PTHR43471:SF3">
    <property type="entry name" value="ABC TRANSPORTER PERMEASE PROTEIN NATB"/>
    <property type="match status" value="1"/>
</dbReference>
<accession>A0AAJ6AF96</accession>
<name>A0AAJ6AF96_9MICC</name>
<evidence type="ECO:0000259" key="6">
    <source>
        <dbReference type="Pfam" id="PF12698"/>
    </source>
</evidence>
<keyword evidence="2 5" id="KW-0812">Transmembrane</keyword>
<dbReference type="GeneID" id="83696503"/>
<comment type="subcellular location">
    <subcellularLocation>
        <location evidence="1">Membrane</location>
        <topology evidence="1">Multi-pass membrane protein</topology>
    </subcellularLocation>
</comment>
<evidence type="ECO:0000256" key="1">
    <source>
        <dbReference type="ARBA" id="ARBA00004141"/>
    </source>
</evidence>
<evidence type="ECO:0000256" key="5">
    <source>
        <dbReference type="SAM" id="Phobius"/>
    </source>
</evidence>
<feature type="transmembrane region" description="Helical" evidence="5">
    <location>
        <begin position="216"/>
        <end position="235"/>
    </location>
</feature>
<keyword evidence="8" id="KW-1185">Reference proteome</keyword>
<keyword evidence="3 5" id="KW-1133">Transmembrane helix</keyword>
<dbReference type="GO" id="GO:0016020">
    <property type="term" value="C:membrane"/>
    <property type="evidence" value="ECO:0007669"/>
    <property type="project" value="UniProtKB-SubCell"/>
</dbReference>
<dbReference type="RefSeq" id="WP_110099165.1">
    <property type="nucleotide sequence ID" value="NZ_CP122561.1"/>
</dbReference>
<feature type="transmembrane region" description="Helical" evidence="5">
    <location>
        <begin position="282"/>
        <end position="301"/>
    </location>
</feature>
<dbReference type="Pfam" id="PF12698">
    <property type="entry name" value="ABC2_membrane_3"/>
    <property type="match status" value="1"/>
</dbReference>
<evidence type="ECO:0000313" key="7">
    <source>
        <dbReference type="EMBL" id="WGH92193.1"/>
    </source>
</evidence>
<keyword evidence="4 5" id="KW-0472">Membrane</keyword>
<gene>
    <name evidence="7" type="ORF">QDX21_07590</name>
</gene>
<evidence type="ECO:0000256" key="4">
    <source>
        <dbReference type="ARBA" id="ARBA00023136"/>
    </source>
</evidence>
<protein>
    <submittedName>
        <fullName evidence="7">ABC transporter permease</fullName>
    </submittedName>
</protein>
<reference evidence="7 8" key="1">
    <citation type="submission" date="2023-03" db="EMBL/GenBank/DDBJ databases">
        <title>Complete genome sequences of several Auritidibacter ignavus strains isolated from ear infections.</title>
        <authorList>
            <person name="Baehr T."/>
            <person name="Baumhoegger A.M."/>
        </authorList>
    </citation>
    <scope>NUCLEOTIDE SEQUENCE [LARGE SCALE GENOMIC DNA]</scope>
    <source>
        <strain evidence="7 8">BABAE-6</strain>
    </source>
</reference>
<sequence length="379" mass="39811">MTSLSAASVVAGREIKTRLRSKAFVITGIILIALVLLGTLFGPRVAESLTSGGSSDTTVAISQDVVDASNTAEPHAGLDAVPGLEATTVEDAETVTDQVTSGEADAGLILTEVTDTNPMGIEVLSLGEPPSALIDALSIAPEITILEDSDAQNFAIMYLLGMIFGLVYFMAAILFGQTMASSVVEEKQSRIIEILLAAVPARAILFGKVLGNSIVAFAQIALMALAAVIGILVNGDDEQMPLLSEQMIAPTLWFVLFFAISFVMVAGMYAAAASMVSRNEDLGSISTPIVLLILVPYLLIVMYPTNTALVTAMSWIPFSAVVAMPIRVFTGEAALWEVLGSLGLLILTTALVLALATRIYQNSVLKIGKAVKFREALAS</sequence>
<evidence type="ECO:0000313" key="8">
    <source>
        <dbReference type="Proteomes" id="UP001224674"/>
    </source>
</evidence>
<feature type="transmembrane region" description="Helical" evidence="5">
    <location>
        <begin position="308"/>
        <end position="328"/>
    </location>
</feature>
<dbReference type="AlphaFoldDB" id="A0AAJ6AF96"/>
<feature type="transmembrane region" description="Helical" evidence="5">
    <location>
        <begin position="23"/>
        <end position="41"/>
    </location>
</feature>
<dbReference type="EMBL" id="CP122566">
    <property type="protein sequence ID" value="WGH92193.1"/>
    <property type="molecule type" value="Genomic_DNA"/>
</dbReference>
<dbReference type="GO" id="GO:0140359">
    <property type="term" value="F:ABC-type transporter activity"/>
    <property type="evidence" value="ECO:0007669"/>
    <property type="project" value="InterPro"/>
</dbReference>